<dbReference type="InterPro" id="IPR029063">
    <property type="entry name" value="SAM-dependent_MTases_sf"/>
</dbReference>
<keyword evidence="1" id="KW-0175">Coiled coil</keyword>
<evidence type="ECO:0000313" key="2">
    <source>
        <dbReference type="EMBL" id="MDO7843700.1"/>
    </source>
</evidence>
<dbReference type="SUPFAM" id="SSF53335">
    <property type="entry name" value="S-adenosyl-L-methionine-dependent methyltransferases"/>
    <property type="match status" value="1"/>
</dbReference>
<dbReference type="Proteomes" id="UP001176468">
    <property type="component" value="Unassembled WGS sequence"/>
</dbReference>
<name>A0ABT9A1L7_9SPHN</name>
<organism evidence="2 3">
    <name type="scientific">Sphingomonas immobilis</name>
    <dbReference type="NCBI Taxonomy" id="3063997"/>
    <lineage>
        <taxon>Bacteria</taxon>
        <taxon>Pseudomonadati</taxon>
        <taxon>Pseudomonadota</taxon>
        <taxon>Alphaproteobacteria</taxon>
        <taxon>Sphingomonadales</taxon>
        <taxon>Sphingomonadaceae</taxon>
        <taxon>Sphingomonas</taxon>
    </lineage>
</organism>
<evidence type="ECO:0008006" key="4">
    <source>
        <dbReference type="Google" id="ProtNLM"/>
    </source>
</evidence>
<sequence length="429" mass="48282">MTRDLKIEALATKLQSVEQKLEDVSRLNRRELDMRLLEQLARLRRDIRYEVERRSRETANEAKSYADQSVFSLSSSMRAAHKVVYSTEKRTTILEQAFPEILSGVKAFEDRLTELGSYADKAGASVSAEIEALKDQMANSESYANRVEATARTQIQALEDRLTEIDARVVKVDANAQAETDARATQANSVNRFEKQVDIDMRNLERDLGQIKDGTAADLRNIERRLEFVRSEVMYELQVALSKLQSSNPEGRAKSEVVNTDKLADARRNGLRLNVGCGHIQLEDYINVDQRALPGVDIVAEAVAIPLEAGSVVELFSSHLVEHFPRHILERVLLPHWKSLLRPGGLLVTVAPDGAAMLAAVNAGEMSFEDFREVLFGGQDYDGDLHHNLITPDDYCETLQRCGFTEVTREYAGMRNGKCFEFKISARRH</sequence>
<proteinExistence type="predicted"/>
<gene>
    <name evidence="2" type="ORF">Q5H94_15310</name>
</gene>
<keyword evidence="3" id="KW-1185">Reference proteome</keyword>
<protein>
    <recommendedName>
        <fullName evidence="4">Methyltransferase domain-containing protein</fullName>
    </recommendedName>
</protein>
<feature type="coiled-coil region" evidence="1">
    <location>
        <begin position="130"/>
        <end position="175"/>
    </location>
</feature>
<evidence type="ECO:0000313" key="3">
    <source>
        <dbReference type="Proteomes" id="UP001176468"/>
    </source>
</evidence>
<evidence type="ECO:0000256" key="1">
    <source>
        <dbReference type="SAM" id="Coils"/>
    </source>
</evidence>
<reference evidence="2" key="1">
    <citation type="submission" date="2023-07" db="EMBL/GenBank/DDBJ databases">
        <authorList>
            <person name="Kim M.K."/>
        </authorList>
    </citation>
    <scope>NUCLEOTIDE SEQUENCE</scope>
    <source>
        <strain evidence="2">CA1-15</strain>
    </source>
</reference>
<dbReference type="EMBL" id="JAUQSZ010000011">
    <property type="protein sequence ID" value="MDO7843700.1"/>
    <property type="molecule type" value="Genomic_DNA"/>
</dbReference>
<dbReference type="Gene3D" id="3.40.50.150">
    <property type="entry name" value="Vaccinia Virus protein VP39"/>
    <property type="match status" value="1"/>
</dbReference>
<comment type="caution">
    <text evidence="2">The sequence shown here is derived from an EMBL/GenBank/DDBJ whole genome shotgun (WGS) entry which is preliminary data.</text>
</comment>
<accession>A0ABT9A1L7</accession>